<dbReference type="Pfam" id="PF01408">
    <property type="entry name" value="GFO_IDH_MocA"/>
    <property type="match status" value="1"/>
</dbReference>
<feature type="domain" description="Gfo/Idh/MocA-like oxidoreductase N-terminal" evidence="4">
    <location>
        <begin position="9"/>
        <end position="128"/>
    </location>
</feature>
<dbReference type="InterPro" id="IPR000683">
    <property type="entry name" value="Gfo/Idh/MocA-like_OxRdtase_N"/>
</dbReference>
<evidence type="ECO:0000259" key="5">
    <source>
        <dbReference type="Pfam" id="PF02894"/>
    </source>
</evidence>
<dbReference type="GeneID" id="39576391"/>
<dbReference type="InterPro" id="IPR036291">
    <property type="entry name" value="NAD(P)-bd_dom_sf"/>
</dbReference>
<feature type="compositionally biased region" description="Basic and acidic residues" evidence="3">
    <location>
        <begin position="43"/>
        <end position="52"/>
    </location>
</feature>
<dbReference type="Proteomes" id="UP000272025">
    <property type="component" value="Unassembled WGS sequence"/>
</dbReference>
<evidence type="ECO:0000313" key="6">
    <source>
        <dbReference type="EMBL" id="ROT39906.1"/>
    </source>
</evidence>
<accession>A0A3N2PZQ3</accession>
<evidence type="ECO:0000313" key="7">
    <source>
        <dbReference type="Proteomes" id="UP000272025"/>
    </source>
</evidence>
<dbReference type="SUPFAM" id="SSF51735">
    <property type="entry name" value="NAD(P)-binding Rossmann-fold domains"/>
    <property type="match status" value="1"/>
</dbReference>
<keyword evidence="2" id="KW-0560">Oxidoreductase</keyword>
<dbReference type="PANTHER" id="PTHR43708:SF5">
    <property type="entry name" value="CONSERVED EXPRESSED OXIDOREDUCTASE (EUROFUNG)-RELATED"/>
    <property type="match status" value="1"/>
</dbReference>
<reference evidence="6 7" key="1">
    <citation type="journal article" date="2018" name="Mol. Ecol.">
        <title>The obligate alkalophilic soda-lake fungus Sodiomyces alkalinus has shifted to a protein diet.</title>
        <authorList>
            <person name="Grum-Grzhimaylo A.A."/>
            <person name="Falkoski D.L."/>
            <person name="van den Heuvel J."/>
            <person name="Valero-Jimenez C.A."/>
            <person name="Min B."/>
            <person name="Choi I.G."/>
            <person name="Lipzen A."/>
            <person name="Daum C.G."/>
            <person name="Aanen D.K."/>
            <person name="Tsang A."/>
            <person name="Henrissat B."/>
            <person name="Bilanenko E.N."/>
            <person name="de Vries R.P."/>
            <person name="van Kan J.A.L."/>
            <person name="Grigoriev I.V."/>
            <person name="Debets A.J.M."/>
        </authorList>
    </citation>
    <scope>NUCLEOTIDE SEQUENCE [LARGE SCALE GENOMIC DNA]</scope>
    <source>
        <strain evidence="6 7">F11</strain>
    </source>
</reference>
<dbReference type="InterPro" id="IPR051317">
    <property type="entry name" value="Gfo/Idh/MocA_oxidoreduct"/>
</dbReference>
<proteinExistence type="inferred from homology"/>
<protein>
    <submittedName>
        <fullName evidence="6">Oxidoreductase family protein</fullName>
    </submittedName>
</protein>
<dbReference type="Gene3D" id="3.30.360.10">
    <property type="entry name" value="Dihydrodipicolinate Reductase, domain 2"/>
    <property type="match status" value="1"/>
</dbReference>
<dbReference type="AlphaFoldDB" id="A0A3N2PZQ3"/>
<dbReference type="OrthoDB" id="2129491at2759"/>
<dbReference type="GO" id="GO:0016491">
    <property type="term" value="F:oxidoreductase activity"/>
    <property type="evidence" value="ECO:0007669"/>
    <property type="project" value="UniProtKB-KW"/>
</dbReference>
<name>A0A3N2PZQ3_SODAK</name>
<dbReference type="InterPro" id="IPR004104">
    <property type="entry name" value="Gfo/Idh/MocA-like_OxRdtase_C"/>
</dbReference>
<dbReference type="PANTHER" id="PTHR43708">
    <property type="entry name" value="CONSERVED EXPRESSED OXIDOREDUCTASE (EUROFUNG)"/>
    <property type="match status" value="1"/>
</dbReference>
<dbReference type="EMBL" id="ML119053">
    <property type="protein sequence ID" value="ROT39906.1"/>
    <property type="molecule type" value="Genomic_DNA"/>
</dbReference>
<organism evidence="6 7">
    <name type="scientific">Sodiomyces alkalinus (strain CBS 110278 / VKM F-3762 / F11)</name>
    <name type="common">Alkaliphilic filamentous fungus</name>
    <dbReference type="NCBI Taxonomy" id="1314773"/>
    <lineage>
        <taxon>Eukaryota</taxon>
        <taxon>Fungi</taxon>
        <taxon>Dikarya</taxon>
        <taxon>Ascomycota</taxon>
        <taxon>Pezizomycotina</taxon>
        <taxon>Sordariomycetes</taxon>
        <taxon>Hypocreomycetidae</taxon>
        <taxon>Glomerellales</taxon>
        <taxon>Plectosphaerellaceae</taxon>
        <taxon>Sodiomyces</taxon>
    </lineage>
</organism>
<dbReference type="Gene3D" id="3.40.50.720">
    <property type="entry name" value="NAD(P)-binding Rossmann-like Domain"/>
    <property type="match status" value="1"/>
</dbReference>
<sequence>MATDSGTKFNVAVIGYGLSAKVFHIPFFNHIPQFNLHTIIQRNPDKGPDSAPRDYPTVKHHTSPEPMLSDPDVDLVAILTPPDTHLGLATRCLEAGKHVLVEKPFVPSVADADRLIALARRVGRLICVYQNRRWDADFLALRSLLAEGRLGRAVELDTHFDRFRPQKPAAASWKGSLPMERGGGILYDLGSHLVDQAYCLFGLPRAVYGRLVGQREGKLFGGEPDGVHAVLSYADGTVVTVRAGFMSVEDPQPRFWLRGTKGSLRISGLDPQEDQLRRGMKPSDPGFGIDEAWKPRLLQAGDDGTTIREVPFETSKPPATYIEFFEQLARALQSGREENIPVKATEAREVLRILEAVRESARTGREVRLQ</sequence>
<dbReference type="RefSeq" id="XP_028467712.1">
    <property type="nucleotide sequence ID" value="XM_028607913.1"/>
</dbReference>
<feature type="domain" description="Gfo/Idh/MocA-like oxidoreductase C-terminal" evidence="5">
    <location>
        <begin position="142"/>
        <end position="369"/>
    </location>
</feature>
<dbReference type="SUPFAM" id="SSF55347">
    <property type="entry name" value="Glyceraldehyde-3-phosphate dehydrogenase-like, C-terminal domain"/>
    <property type="match status" value="1"/>
</dbReference>
<dbReference type="STRING" id="1314773.A0A3N2PZQ3"/>
<evidence type="ECO:0000256" key="2">
    <source>
        <dbReference type="ARBA" id="ARBA00023002"/>
    </source>
</evidence>
<feature type="region of interest" description="Disordered" evidence="3">
    <location>
        <begin position="41"/>
        <end position="66"/>
    </location>
</feature>
<comment type="similarity">
    <text evidence="1">Belongs to the Gfo/Idh/MocA family.</text>
</comment>
<evidence type="ECO:0000256" key="3">
    <source>
        <dbReference type="SAM" id="MobiDB-lite"/>
    </source>
</evidence>
<gene>
    <name evidence="6" type="ORF">SODALDRAFT_273669</name>
</gene>
<dbReference type="Pfam" id="PF02894">
    <property type="entry name" value="GFO_IDH_MocA_C"/>
    <property type="match status" value="1"/>
</dbReference>
<keyword evidence="7" id="KW-1185">Reference proteome</keyword>
<evidence type="ECO:0000259" key="4">
    <source>
        <dbReference type="Pfam" id="PF01408"/>
    </source>
</evidence>
<dbReference type="GO" id="GO:0000166">
    <property type="term" value="F:nucleotide binding"/>
    <property type="evidence" value="ECO:0007669"/>
    <property type="project" value="InterPro"/>
</dbReference>
<evidence type="ECO:0000256" key="1">
    <source>
        <dbReference type="ARBA" id="ARBA00010928"/>
    </source>
</evidence>